<dbReference type="InterPro" id="IPR047198">
    <property type="entry name" value="DDP-like_NUDIX"/>
</dbReference>
<dbReference type="SUPFAM" id="SSF55811">
    <property type="entry name" value="Nudix"/>
    <property type="match status" value="1"/>
</dbReference>
<dbReference type="PRINTS" id="PR00502">
    <property type="entry name" value="NUDIXFAMILY"/>
</dbReference>
<keyword evidence="7 10" id="KW-0378">Hydrolase</keyword>
<keyword evidence="6" id="KW-0479">Metal-binding</keyword>
<evidence type="ECO:0000256" key="2">
    <source>
        <dbReference type="ARBA" id="ARBA00004496"/>
    </source>
</evidence>
<dbReference type="PROSITE" id="PS00893">
    <property type="entry name" value="NUDIX_BOX"/>
    <property type="match status" value="1"/>
</dbReference>
<proteinExistence type="evidence at transcript level"/>
<dbReference type="Pfam" id="PF00293">
    <property type="entry name" value="NUDIX"/>
    <property type="match status" value="1"/>
</dbReference>
<evidence type="ECO:0000256" key="4">
    <source>
        <dbReference type="ARBA" id="ARBA00012527"/>
    </source>
</evidence>
<comment type="cofactor">
    <cofactor evidence="1">
        <name>Mg(2+)</name>
        <dbReference type="ChEBI" id="CHEBI:18420"/>
    </cofactor>
</comment>
<dbReference type="InterPro" id="IPR000086">
    <property type="entry name" value="NUDIX_hydrolase_dom"/>
</dbReference>
<dbReference type="InterPro" id="IPR020476">
    <property type="entry name" value="Nudix_hydrolase"/>
</dbReference>
<dbReference type="GO" id="GO:0034432">
    <property type="term" value="F:bis(5'-adenosyl)-pentaphosphatase activity"/>
    <property type="evidence" value="ECO:0007669"/>
    <property type="project" value="TreeGrafter"/>
</dbReference>
<dbReference type="InterPro" id="IPR015797">
    <property type="entry name" value="NUDIX_hydrolase-like_dom_sf"/>
</dbReference>
<dbReference type="GO" id="GO:0005634">
    <property type="term" value="C:nucleus"/>
    <property type="evidence" value="ECO:0007669"/>
    <property type="project" value="TreeGrafter"/>
</dbReference>
<dbReference type="PANTHER" id="PTHR12629">
    <property type="entry name" value="DIPHOSPHOINOSITOL POLYPHOSPHATE PHOSPHOHYDROLASE"/>
    <property type="match status" value="1"/>
</dbReference>
<comment type="similarity">
    <text evidence="3">Belongs to the Nudix hydrolase family. DIPP subfamily.</text>
</comment>
<dbReference type="InterPro" id="IPR020084">
    <property type="entry name" value="NUDIX_hydrolase_CS"/>
</dbReference>
<evidence type="ECO:0000256" key="6">
    <source>
        <dbReference type="ARBA" id="ARBA00022723"/>
    </source>
</evidence>
<dbReference type="GO" id="GO:0008486">
    <property type="term" value="F:diphosphoinositol-polyphosphate diphosphatase activity"/>
    <property type="evidence" value="ECO:0007669"/>
    <property type="project" value="UniProtKB-EC"/>
</dbReference>
<keyword evidence="8" id="KW-0460">Magnesium</keyword>
<sequence length="238" mass="27353">MKIKINQVRTYDDAGFRRRAACLCFKAECETEVMLVTSSRYQHLWVVPGGGLEPGEDPETTAKREVEEEAGVVGELGRLLDVFENEERKTRTYVYVLIVKKLNDEYEDRKDIGRTRKWFSLVEALDKLSEHKPIQKRYLQKLINDQHHQQTAKNCAHRCFHENNSNLSIPKCLTPEAVINEKDGIVETELKDAMRNNTAATVRTVSPHIKSAFWKDIDSNLLPLTTEPCTKHQVINTS</sequence>
<protein>
    <recommendedName>
        <fullName evidence="4">diphosphoinositol-polyphosphate diphosphatase</fullName>
        <ecNumber evidence="4">3.6.1.52</ecNumber>
    </recommendedName>
</protein>
<dbReference type="GO" id="GO:0000298">
    <property type="term" value="F:endopolyphosphatase activity"/>
    <property type="evidence" value="ECO:0007669"/>
    <property type="project" value="TreeGrafter"/>
</dbReference>
<dbReference type="AlphaFoldDB" id="A0A6F9DM44"/>
<dbReference type="GO" id="GO:0005737">
    <property type="term" value="C:cytoplasm"/>
    <property type="evidence" value="ECO:0007669"/>
    <property type="project" value="UniProtKB-SubCell"/>
</dbReference>
<evidence type="ECO:0000256" key="3">
    <source>
        <dbReference type="ARBA" id="ARBA00008266"/>
    </source>
</evidence>
<dbReference type="PROSITE" id="PS51462">
    <property type="entry name" value="NUDIX"/>
    <property type="match status" value="1"/>
</dbReference>
<dbReference type="Gene3D" id="3.90.79.10">
    <property type="entry name" value="Nucleoside Triphosphate Pyrophosphohydrolase"/>
    <property type="match status" value="1"/>
</dbReference>
<accession>A0A6F9DM44</accession>
<reference evidence="12" key="1">
    <citation type="submission" date="2020-04" db="EMBL/GenBank/DDBJ databases">
        <authorList>
            <person name="Neveu A P."/>
        </authorList>
    </citation>
    <scope>NUCLEOTIDE SEQUENCE</scope>
    <source>
        <tissue evidence="12">Whole embryo</tissue>
    </source>
</reference>
<evidence type="ECO:0000256" key="9">
    <source>
        <dbReference type="ARBA" id="ARBA00033994"/>
    </source>
</evidence>
<organism evidence="12">
    <name type="scientific">Phallusia mammillata</name>
    <dbReference type="NCBI Taxonomy" id="59560"/>
    <lineage>
        <taxon>Eukaryota</taxon>
        <taxon>Metazoa</taxon>
        <taxon>Chordata</taxon>
        <taxon>Tunicata</taxon>
        <taxon>Ascidiacea</taxon>
        <taxon>Phlebobranchia</taxon>
        <taxon>Ascidiidae</taxon>
        <taxon>Phallusia</taxon>
    </lineage>
</organism>
<evidence type="ECO:0000256" key="1">
    <source>
        <dbReference type="ARBA" id="ARBA00001946"/>
    </source>
</evidence>
<dbReference type="GO" id="GO:0034431">
    <property type="term" value="F:bis(5'-adenosyl)-hexaphosphatase activity"/>
    <property type="evidence" value="ECO:0007669"/>
    <property type="project" value="TreeGrafter"/>
</dbReference>
<evidence type="ECO:0000256" key="5">
    <source>
        <dbReference type="ARBA" id="ARBA00022490"/>
    </source>
</evidence>
<evidence type="ECO:0000259" key="11">
    <source>
        <dbReference type="PROSITE" id="PS51462"/>
    </source>
</evidence>
<dbReference type="CDD" id="cd04666">
    <property type="entry name" value="NUDIX_DIPP2_like_Nudt4"/>
    <property type="match status" value="1"/>
</dbReference>
<name>A0A6F9DM44_9ASCI</name>
<dbReference type="GO" id="GO:0071543">
    <property type="term" value="P:diphosphoinositol polyphosphate metabolic process"/>
    <property type="evidence" value="ECO:0007669"/>
    <property type="project" value="TreeGrafter"/>
</dbReference>
<dbReference type="FunFam" id="3.90.79.10:FF:000002">
    <property type="entry name" value="diphosphoinositol polyphosphate phosphohydrolase 1"/>
    <property type="match status" value="1"/>
</dbReference>
<dbReference type="GO" id="GO:1901909">
    <property type="term" value="P:diadenosine hexaphosphate catabolic process"/>
    <property type="evidence" value="ECO:0007669"/>
    <property type="project" value="TreeGrafter"/>
</dbReference>
<gene>
    <name evidence="12" type="primary">Nudt3-001</name>
</gene>
<evidence type="ECO:0000256" key="7">
    <source>
        <dbReference type="ARBA" id="ARBA00022801"/>
    </source>
</evidence>
<dbReference type="PANTHER" id="PTHR12629:SF0">
    <property type="entry name" value="DIPHOSPHOINOSITOL-POLYPHOSPHATE DIPHOSPHATASE"/>
    <property type="match status" value="1"/>
</dbReference>
<feature type="domain" description="Nudix hydrolase" evidence="11">
    <location>
        <begin position="16"/>
        <end position="143"/>
    </location>
</feature>
<evidence type="ECO:0000256" key="10">
    <source>
        <dbReference type="RuleBase" id="RU003476"/>
    </source>
</evidence>
<dbReference type="GO" id="GO:1901907">
    <property type="term" value="P:diadenosine pentaphosphate catabolic process"/>
    <property type="evidence" value="ECO:0007669"/>
    <property type="project" value="TreeGrafter"/>
</dbReference>
<dbReference type="EC" id="3.6.1.52" evidence="4"/>
<keyword evidence="5" id="KW-0963">Cytoplasm</keyword>
<evidence type="ECO:0000313" key="12">
    <source>
        <dbReference type="EMBL" id="CAB3264494.1"/>
    </source>
</evidence>
<dbReference type="GO" id="GO:1901911">
    <property type="term" value="P:adenosine 5'-(hexahydrogen pentaphosphate) catabolic process"/>
    <property type="evidence" value="ECO:0007669"/>
    <property type="project" value="TreeGrafter"/>
</dbReference>
<dbReference type="GO" id="GO:0046872">
    <property type="term" value="F:metal ion binding"/>
    <property type="evidence" value="ECO:0007669"/>
    <property type="project" value="UniProtKB-KW"/>
</dbReference>
<comment type="subcellular location">
    <subcellularLocation>
        <location evidence="2">Cytoplasm</location>
    </subcellularLocation>
</comment>
<dbReference type="EMBL" id="LR788632">
    <property type="protein sequence ID" value="CAB3264494.1"/>
    <property type="molecule type" value="mRNA"/>
</dbReference>
<evidence type="ECO:0000256" key="8">
    <source>
        <dbReference type="ARBA" id="ARBA00022842"/>
    </source>
</evidence>
<comment type="catalytic activity">
    <reaction evidence="9">
        <text>diphospho-myo-inositol polyphosphate + H2O = myo-inositol polyphosphate + phosphate.</text>
        <dbReference type="EC" id="3.6.1.52"/>
    </reaction>
</comment>